<dbReference type="InterPro" id="IPR011989">
    <property type="entry name" value="ARM-like"/>
</dbReference>
<dbReference type="Gene3D" id="1.25.10.10">
    <property type="entry name" value="Leucine-rich Repeat Variant"/>
    <property type="match status" value="1"/>
</dbReference>
<proteinExistence type="predicted"/>
<evidence type="ECO:0008006" key="2">
    <source>
        <dbReference type="Google" id="ProtNLM"/>
    </source>
</evidence>
<dbReference type="InterPro" id="IPR004155">
    <property type="entry name" value="PBS_lyase_HEAT"/>
</dbReference>
<dbReference type="AlphaFoldDB" id="A0A7S0ZD42"/>
<dbReference type="PANTHER" id="PTHR12697">
    <property type="entry name" value="PBS LYASE HEAT-LIKE PROTEIN"/>
    <property type="match status" value="1"/>
</dbReference>
<sequence length="261" mass="28150">MEMFVCGFDFGGVAKRSWIAENSVLRSCSRVPNSTTSLRNNRSKQCHGATFGITMCTEASGGDSVSREDVFAMLNSEDGGDRARGINQARFLPPDQCLEAILTMVKDANPQLRYAAVSQLSVAGKADPERSFEILKDIVATDKEPTVQAAAADVISSLKLPGCYELLDELYGNTNDWMLRFSIISGLGEMGDPRAYELLIDALKNAGEEEPLIKIAALGALGELGDVRALDTIRGFVDDSDSIVADRASFAIGLLEKQSVE</sequence>
<dbReference type="GO" id="GO:0016491">
    <property type="term" value="F:oxidoreductase activity"/>
    <property type="evidence" value="ECO:0007669"/>
    <property type="project" value="TreeGrafter"/>
</dbReference>
<dbReference type="PANTHER" id="PTHR12697:SF5">
    <property type="entry name" value="DEOXYHYPUSINE HYDROXYLASE"/>
    <property type="match status" value="1"/>
</dbReference>
<reference evidence="1" key="1">
    <citation type="submission" date="2021-01" db="EMBL/GenBank/DDBJ databases">
        <authorList>
            <person name="Corre E."/>
            <person name="Pelletier E."/>
            <person name="Niang G."/>
            <person name="Scheremetjew M."/>
            <person name="Finn R."/>
            <person name="Kale V."/>
            <person name="Holt S."/>
            <person name="Cochrane G."/>
            <person name="Meng A."/>
            <person name="Brown T."/>
            <person name="Cohen L."/>
        </authorList>
    </citation>
    <scope>NUCLEOTIDE SEQUENCE</scope>
    <source>
        <strain evidence="1">CCMP3278</strain>
    </source>
</reference>
<dbReference type="SMART" id="SM00567">
    <property type="entry name" value="EZ_HEAT"/>
    <property type="match status" value="3"/>
</dbReference>
<evidence type="ECO:0000313" key="1">
    <source>
        <dbReference type="EMBL" id="CAD8818027.1"/>
    </source>
</evidence>
<gene>
    <name evidence="1" type="ORF">TOLI1172_LOCUS2416</name>
</gene>
<protein>
    <recommendedName>
        <fullName evidence="2">Phycocyanin alpha phycocyanobilin lyase</fullName>
    </recommendedName>
</protein>
<name>A0A7S0ZD42_9RHOD</name>
<dbReference type="InterPro" id="IPR016024">
    <property type="entry name" value="ARM-type_fold"/>
</dbReference>
<dbReference type="EMBL" id="HBFP01003398">
    <property type="protein sequence ID" value="CAD8818027.1"/>
    <property type="molecule type" value="Transcribed_RNA"/>
</dbReference>
<dbReference type="Pfam" id="PF13646">
    <property type="entry name" value="HEAT_2"/>
    <property type="match status" value="2"/>
</dbReference>
<organism evidence="1">
    <name type="scientific">Timspurckia oligopyrenoides</name>
    <dbReference type="NCBI Taxonomy" id="708627"/>
    <lineage>
        <taxon>Eukaryota</taxon>
        <taxon>Rhodophyta</taxon>
        <taxon>Bangiophyceae</taxon>
        <taxon>Porphyridiales</taxon>
        <taxon>Porphyridiaceae</taxon>
        <taxon>Timspurckia</taxon>
    </lineage>
</organism>
<dbReference type="SUPFAM" id="SSF48371">
    <property type="entry name" value="ARM repeat"/>
    <property type="match status" value="1"/>
</dbReference>
<accession>A0A7S0ZD42</accession>